<protein>
    <submittedName>
        <fullName evidence="1">Uncharacterized protein</fullName>
    </submittedName>
</protein>
<comment type="caution">
    <text evidence="1">The sequence shown here is derived from an EMBL/GenBank/DDBJ whole genome shotgun (WGS) entry which is preliminary data.</text>
</comment>
<evidence type="ECO:0000313" key="2">
    <source>
        <dbReference type="Proteomes" id="UP000814033"/>
    </source>
</evidence>
<keyword evidence="2" id="KW-1185">Reference proteome</keyword>
<gene>
    <name evidence="1" type="ORF">FA95DRAFT_893631</name>
</gene>
<organism evidence="1 2">
    <name type="scientific">Auriscalpium vulgare</name>
    <dbReference type="NCBI Taxonomy" id="40419"/>
    <lineage>
        <taxon>Eukaryota</taxon>
        <taxon>Fungi</taxon>
        <taxon>Dikarya</taxon>
        <taxon>Basidiomycota</taxon>
        <taxon>Agaricomycotina</taxon>
        <taxon>Agaricomycetes</taxon>
        <taxon>Russulales</taxon>
        <taxon>Auriscalpiaceae</taxon>
        <taxon>Auriscalpium</taxon>
    </lineage>
</organism>
<name>A0ACB8RZP4_9AGAM</name>
<dbReference type="EMBL" id="MU275874">
    <property type="protein sequence ID" value="KAI0049353.1"/>
    <property type="molecule type" value="Genomic_DNA"/>
</dbReference>
<evidence type="ECO:0000313" key="1">
    <source>
        <dbReference type="EMBL" id="KAI0049353.1"/>
    </source>
</evidence>
<proteinExistence type="predicted"/>
<accession>A0ACB8RZP4</accession>
<sequence>MLIRTCIQQSILALRSRTRGGAPLCYWGLASAPSAAPCGQMPPASKTAHPANRRPPLSRTGPRQRCGDVPHPSLTPLAARTAPHQQTPRPPCLAARIYITGIASQSALYATGPTSGPECLRQCTLSASPFGGVGCVPRPFSPCHTAFDDRPIPAPCPCPWELARMRLR</sequence>
<reference evidence="1" key="2">
    <citation type="journal article" date="2022" name="New Phytol.">
        <title>Evolutionary transition to the ectomycorrhizal habit in the genomes of a hyperdiverse lineage of mushroom-forming fungi.</title>
        <authorList>
            <person name="Looney B."/>
            <person name="Miyauchi S."/>
            <person name="Morin E."/>
            <person name="Drula E."/>
            <person name="Courty P.E."/>
            <person name="Kohler A."/>
            <person name="Kuo A."/>
            <person name="LaButti K."/>
            <person name="Pangilinan J."/>
            <person name="Lipzen A."/>
            <person name="Riley R."/>
            <person name="Andreopoulos W."/>
            <person name="He G."/>
            <person name="Johnson J."/>
            <person name="Nolan M."/>
            <person name="Tritt A."/>
            <person name="Barry K.W."/>
            <person name="Grigoriev I.V."/>
            <person name="Nagy L.G."/>
            <person name="Hibbett D."/>
            <person name="Henrissat B."/>
            <person name="Matheny P.B."/>
            <person name="Labbe J."/>
            <person name="Martin F.M."/>
        </authorList>
    </citation>
    <scope>NUCLEOTIDE SEQUENCE</scope>
    <source>
        <strain evidence="1">FP105234-sp</strain>
    </source>
</reference>
<dbReference type="Proteomes" id="UP000814033">
    <property type="component" value="Unassembled WGS sequence"/>
</dbReference>
<reference evidence="1" key="1">
    <citation type="submission" date="2021-02" db="EMBL/GenBank/DDBJ databases">
        <authorList>
            <consortium name="DOE Joint Genome Institute"/>
            <person name="Ahrendt S."/>
            <person name="Looney B.P."/>
            <person name="Miyauchi S."/>
            <person name="Morin E."/>
            <person name="Drula E."/>
            <person name="Courty P.E."/>
            <person name="Chicoki N."/>
            <person name="Fauchery L."/>
            <person name="Kohler A."/>
            <person name="Kuo A."/>
            <person name="Labutti K."/>
            <person name="Pangilinan J."/>
            <person name="Lipzen A."/>
            <person name="Riley R."/>
            <person name="Andreopoulos W."/>
            <person name="He G."/>
            <person name="Johnson J."/>
            <person name="Barry K.W."/>
            <person name="Grigoriev I.V."/>
            <person name="Nagy L."/>
            <person name="Hibbett D."/>
            <person name="Henrissat B."/>
            <person name="Matheny P.B."/>
            <person name="Labbe J."/>
            <person name="Martin F."/>
        </authorList>
    </citation>
    <scope>NUCLEOTIDE SEQUENCE</scope>
    <source>
        <strain evidence="1">FP105234-sp</strain>
    </source>
</reference>